<dbReference type="RefSeq" id="WP_008810266.1">
    <property type="nucleotide sequence ID" value="NZ_CAJUON010000002.1"/>
</dbReference>
<feature type="domain" description="Ppx/GppA phosphatase N-terminal" evidence="2">
    <location>
        <begin position="30"/>
        <end position="298"/>
    </location>
</feature>
<sequence>MKLAAIDLGSNSFRLEIARVEGERIITEGSWKETIRLAAGIDKDGNLTPEAQNRGLNALARIAEKIRGMPRNHIRAVGTQTLRAAKNSQEFIERAEKILDCKVEILRGKEEARLVFQGCSFALPPSDETRLIVDIGGASTECVIGRGHEMIEGESFHVGCVNTSVTFFKDRKITAQSMERAILSAASVLDGSEYRFVKGNWQEAFGSSGTVSAVSSILAALRITDGSITLYALEQLKDKVIHAESIDKIKFDGLKEDRREVLAGGIAVLIAVFKKLKIDVMKVADGALRYGILYDLAGRKLQRDPREASVERMMNAFHADKEQAKRVGDIAVNLLKTMSPHASEDSARFLRWAADLHETGLTLSRSDYHKHSEYLIKNSDIAGFSRPEQEKLAALVLGHRGNLKKVEMLLATKQNAELLFCLRIATIVAHARQEIELPELEATFHGHSFCLYVPRAWLKDHPVVEYLLEEEKATWAKVDYQFDLIAR</sequence>
<evidence type="ECO:0000259" key="3">
    <source>
        <dbReference type="Pfam" id="PF21447"/>
    </source>
</evidence>
<dbReference type="Proteomes" id="UP000462362">
    <property type="component" value="Unassembled WGS sequence"/>
</dbReference>
<dbReference type="Gene3D" id="3.30.420.150">
    <property type="entry name" value="Exopolyphosphatase. Domain 2"/>
    <property type="match status" value="1"/>
</dbReference>
<comment type="caution">
    <text evidence="4">The sequence shown here is derived from an EMBL/GenBank/DDBJ whole genome shotgun (WGS) entry which is preliminary data.</text>
</comment>
<accession>A0A6I3S3Z8</accession>
<dbReference type="Pfam" id="PF02541">
    <property type="entry name" value="Ppx-GppA"/>
    <property type="match status" value="1"/>
</dbReference>
<organism evidence="4 5">
    <name type="scientific">Parasutterella excrementihominis</name>
    <dbReference type="NCBI Taxonomy" id="487175"/>
    <lineage>
        <taxon>Bacteria</taxon>
        <taxon>Pseudomonadati</taxon>
        <taxon>Pseudomonadota</taxon>
        <taxon>Betaproteobacteria</taxon>
        <taxon>Burkholderiales</taxon>
        <taxon>Sutterellaceae</taxon>
        <taxon>Parasutterella</taxon>
    </lineage>
</organism>
<dbReference type="InterPro" id="IPR050273">
    <property type="entry name" value="GppA/Ppx_hydrolase"/>
</dbReference>
<evidence type="ECO:0000313" key="5">
    <source>
        <dbReference type="Proteomes" id="UP000462362"/>
    </source>
</evidence>
<dbReference type="GO" id="GO:0006798">
    <property type="term" value="P:polyphosphate catabolic process"/>
    <property type="evidence" value="ECO:0007669"/>
    <property type="project" value="TreeGrafter"/>
</dbReference>
<protein>
    <submittedName>
        <fullName evidence="4">Ppx/GppA family phosphatase</fullName>
    </submittedName>
</protein>
<dbReference type="InterPro" id="IPR030673">
    <property type="entry name" value="PyroPPase_GppA_Ppx"/>
</dbReference>
<dbReference type="SUPFAM" id="SSF109604">
    <property type="entry name" value="HD-domain/PDEase-like"/>
    <property type="match status" value="1"/>
</dbReference>
<proteinExistence type="predicted"/>
<dbReference type="GO" id="GO:0004309">
    <property type="term" value="F:exopolyphosphatase activity"/>
    <property type="evidence" value="ECO:0007669"/>
    <property type="project" value="TreeGrafter"/>
</dbReference>
<evidence type="ECO:0000313" key="4">
    <source>
        <dbReference type="EMBL" id="MTU42547.1"/>
    </source>
</evidence>
<dbReference type="Pfam" id="PF21447">
    <property type="entry name" value="Ppx-GppA_III"/>
    <property type="match status" value="1"/>
</dbReference>
<dbReference type="FunFam" id="3.30.420.40:FF:000023">
    <property type="entry name" value="Guanosine-5'-triphosphate,3'-diphosphate pyrophosphatase"/>
    <property type="match status" value="1"/>
</dbReference>
<keyword evidence="1" id="KW-0378">Hydrolase</keyword>
<dbReference type="EMBL" id="WNCL01000005">
    <property type="protein sequence ID" value="MTU42547.1"/>
    <property type="molecule type" value="Genomic_DNA"/>
</dbReference>
<dbReference type="SUPFAM" id="SSF53067">
    <property type="entry name" value="Actin-like ATPase domain"/>
    <property type="match status" value="2"/>
</dbReference>
<dbReference type="InterPro" id="IPR003695">
    <property type="entry name" value="Ppx_GppA_N"/>
</dbReference>
<dbReference type="AlphaFoldDB" id="A0A6I3S3Z8"/>
<dbReference type="InterPro" id="IPR048950">
    <property type="entry name" value="Ppx_GppA_C"/>
</dbReference>
<evidence type="ECO:0000259" key="2">
    <source>
        <dbReference type="Pfam" id="PF02541"/>
    </source>
</evidence>
<dbReference type="Gene3D" id="1.10.3210.10">
    <property type="entry name" value="Hypothetical protein af1432"/>
    <property type="match status" value="1"/>
</dbReference>
<evidence type="ECO:0000256" key="1">
    <source>
        <dbReference type="ARBA" id="ARBA00022801"/>
    </source>
</evidence>
<feature type="domain" description="Ppx/GppA phosphatase C-terminal" evidence="3">
    <location>
        <begin position="306"/>
        <end position="472"/>
    </location>
</feature>
<name>A0A6I3S3Z8_9BURK</name>
<dbReference type="InterPro" id="IPR043129">
    <property type="entry name" value="ATPase_NBD"/>
</dbReference>
<gene>
    <name evidence="4" type="ORF">GMD42_02695</name>
</gene>
<reference evidence="4 5" key="1">
    <citation type="journal article" date="2019" name="Nat. Med.">
        <title>A library of human gut bacterial isolates paired with longitudinal multiomics data enables mechanistic microbiome research.</title>
        <authorList>
            <person name="Poyet M."/>
            <person name="Groussin M."/>
            <person name="Gibbons S.M."/>
            <person name="Avila-Pacheco J."/>
            <person name="Jiang X."/>
            <person name="Kearney S.M."/>
            <person name="Perrotta A.R."/>
            <person name="Berdy B."/>
            <person name="Zhao S."/>
            <person name="Lieberman T.D."/>
            <person name="Swanson P.K."/>
            <person name="Smith M."/>
            <person name="Roesemann S."/>
            <person name="Alexander J.E."/>
            <person name="Rich S.A."/>
            <person name="Livny J."/>
            <person name="Vlamakis H."/>
            <person name="Clish C."/>
            <person name="Bullock K."/>
            <person name="Deik A."/>
            <person name="Scott J."/>
            <person name="Pierce K.A."/>
            <person name="Xavier R.J."/>
            <person name="Alm E.J."/>
        </authorList>
    </citation>
    <scope>NUCLEOTIDE SEQUENCE [LARGE SCALE GENOMIC DNA]</scope>
    <source>
        <strain evidence="4 5">BIOML-A2</strain>
    </source>
</reference>
<dbReference type="PANTHER" id="PTHR30005">
    <property type="entry name" value="EXOPOLYPHOSPHATASE"/>
    <property type="match status" value="1"/>
</dbReference>
<dbReference type="PIRSF" id="PIRSF001267">
    <property type="entry name" value="Pyrophosphatase_GppA_Ppx"/>
    <property type="match status" value="1"/>
</dbReference>
<dbReference type="Gene3D" id="3.30.420.40">
    <property type="match status" value="1"/>
</dbReference>
<dbReference type="CDD" id="cd24053">
    <property type="entry name" value="ASKHA_NBD_EcPPX-GppA-like"/>
    <property type="match status" value="1"/>
</dbReference>
<dbReference type="PANTHER" id="PTHR30005:SF14">
    <property type="entry name" value="EXOPOLYPHOSPHATASE"/>
    <property type="match status" value="1"/>
</dbReference>